<dbReference type="PANTHER" id="PTHR39081:SF1">
    <property type="entry name" value="MUT7-C RNASE DOMAIN-CONTAINING PROTEIN"/>
    <property type="match status" value="1"/>
</dbReference>
<dbReference type="HOGENOM" id="CLU_112469_1_0_2"/>
<protein>
    <recommendedName>
        <fullName evidence="1">Mut7-C RNAse domain-containing protein</fullName>
    </recommendedName>
</protein>
<dbReference type="Proteomes" id="UP000000346">
    <property type="component" value="Chromosome"/>
</dbReference>
<dbReference type="GeneID" id="9499207"/>
<keyword evidence="3" id="KW-1185">Reference proteome</keyword>
<dbReference type="OrthoDB" id="1266at2157"/>
<dbReference type="InterPro" id="IPR002782">
    <property type="entry name" value="Mut7-C_RNAse_dom"/>
</dbReference>
<sequence length="174" mass="19555">MQQSNKFIVDAMLGTLAKWLRMMGYDTLYSKSYNDAQILSIAARTGRIIITSDKGLHRRAEKLKLKAVLLPEVDVARNLARLASEGLIELRADPSISRCPICNGPLREVTDKNIIRGRVPPGALARYGKFYVCVKCGHVYWEGGHWNNIRKIVNDARMLVQSSKVISENDEKSP</sequence>
<dbReference type="EMBL" id="CP001742">
    <property type="protein sequence ID" value="ADL19370.1"/>
    <property type="molecule type" value="Genomic_DNA"/>
</dbReference>
<dbReference type="AlphaFoldDB" id="D9Q232"/>
<dbReference type="STRING" id="666510.ASAC_0965"/>
<reference evidence="2 3" key="1">
    <citation type="journal article" date="2010" name="Appl. Environ. Microbiol.">
        <title>The genome sequence of the crenarchaeon Acidilobus saccharovorans supports a new order, Acidilobales, and suggests an important ecological role in terrestrial acidic hot springs.</title>
        <authorList>
            <person name="Mardanov A.V."/>
            <person name="Svetlitchnyi V.A."/>
            <person name="Beletsky A.V."/>
            <person name="Prokofeva M.I."/>
            <person name="Bonch-Osmolovskaya E.A."/>
            <person name="Ravin N.V."/>
            <person name="Skryabin K.G."/>
        </authorList>
    </citation>
    <scope>NUCLEOTIDE SEQUENCE [LARGE SCALE GENOMIC DNA]</scope>
    <source>
        <strain evidence="3">DSM 16705 / JCM 18335 / VKM B-2471 / 345-15</strain>
    </source>
</reference>
<dbReference type="Gene3D" id="3.40.50.1010">
    <property type="entry name" value="5'-nuclease"/>
    <property type="match status" value="1"/>
</dbReference>
<organism evidence="2 3">
    <name type="scientific">Acidilobus saccharovorans (strain DSM 16705 / JCM 18335 / VKM B-2471 / 345-15)</name>
    <dbReference type="NCBI Taxonomy" id="666510"/>
    <lineage>
        <taxon>Archaea</taxon>
        <taxon>Thermoproteota</taxon>
        <taxon>Thermoprotei</taxon>
        <taxon>Acidilobales</taxon>
        <taxon>Acidilobaceae</taxon>
        <taxon>Acidilobus</taxon>
    </lineage>
</organism>
<dbReference type="KEGG" id="asc:ASAC_0965"/>
<dbReference type="SUPFAM" id="SSF88723">
    <property type="entry name" value="PIN domain-like"/>
    <property type="match status" value="1"/>
</dbReference>
<dbReference type="InParanoid" id="D9Q232"/>
<proteinExistence type="predicted"/>
<feature type="domain" description="Mut7-C RNAse" evidence="1">
    <location>
        <begin position="6"/>
        <end position="152"/>
    </location>
</feature>
<accession>D9Q232</accession>
<evidence type="ECO:0000259" key="1">
    <source>
        <dbReference type="Pfam" id="PF01927"/>
    </source>
</evidence>
<dbReference type="Pfam" id="PF01927">
    <property type="entry name" value="Mut7-C"/>
    <property type="match status" value="1"/>
</dbReference>
<dbReference type="InterPro" id="IPR029060">
    <property type="entry name" value="PIN-like_dom_sf"/>
</dbReference>
<dbReference type="RefSeq" id="WP_013266882.1">
    <property type="nucleotide sequence ID" value="NC_014374.1"/>
</dbReference>
<dbReference type="eggNOG" id="arCOG04290">
    <property type="taxonomic scope" value="Archaea"/>
</dbReference>
<gene>
    <name evidence="2" type="ordered locus">ASAC_0965</name>
</gene>
<evidence type="ECO:0000313" key="2">
    <source>
        <dbReference type="EMBL" id="ADL19370.1"/>
    </source>
</evidence>
<evidence type="ECO:0000313" key="3">
    <source>
        <dbReference type="Proteomes" id="UP000000346"/>
    </source>
</evidence>
<dbReference type="PANTHER" id="PTHR39081">
    <property type="entry name" value="MUT7-C DOMAIN-CONTAINING PROTEIN"/>
    <property type="match status" value="1"/>
</dbReference>
<name>D9Q232_ACIS3</name>